<evidence type="ECO:0000313" key="2">
    <source>
        <dbReference type="EMBL" id="CAD2142033.1"/>
    </source>
</evidence>
<dbReference type="PANTHER" id="PTHR41349">
    <property type="match status" value="1"/>
</dbReference>
<proteinExistence type="predicted"/>
<evidence type="ECO:0000259" key="1">
    <source>
        <dbReference type="Pfam" id="PF03372"/>
    </source>
</evidence>
<dbReference type="PANTHER" id="PTHR41349:SF1">
    <property type="entry name" value="PROTEIN CBG08683"/>
    <property type="match status" value="1"/>
</dbReference>
<dbReference type="SUPFAM" id="SSF56219">
    <property type="entry name" value="DNase I-like"/>
    <property type="match status" value="1"/>
</dbReference>
<accession>A0A6V7U1Z3</accession>
<name>A0A6V7U1Z3_MELEN</name>
<dbReference type="OrthoDB" id="276515at2759"/>
<dbReference type="EMBL" id="CAJEWN010000028">
    <property type="protein sequence ID" value="CAD2142033.1"/>
    <property type="molecule type" value="Genomic_DNA"/>
</dbReference>
<dbReference type="Pfam" id="PF03372">
    <property type="entry name" value="Exo_endo_phos"/>
    <property type="match status" value="1"/>
</dbReference>
<reference evidence="2 3" key="1">
    <citation type="submission" date="2020-08" db="EMBL/GenBank/DDBJ databases">
        <authorList>
            <person name="Koutsovoulos G."/>
            <person name="Danchin GJ E."/>
        </authorList>
    </citation>
    <scope>NUCLEOTIDE SEQUENCE [LARGE SCALE GENOMIC DNA]</scope>
</reference>
<comment type="caution">
    <text evidence="2">The sequence shown here is derived from an EMBL/GenBank/DDBJ whole genome shotgun (WGS) entry which is preliminary data.</text>
</comment>
<evidence type="ECO:0000313" key="3">
    <source>
        <dbReference type="Proteomes" id="UP000580250"/>
    </source>
</evidence>
<protein>
    <recommendedName>
        <fullName evidence="1">Endonuclease/exonuclease/phosphatase domain-containing protein</fullName>
    </recommendedName>
</protein>
<organism evidence="2 3">
    <name type="scientific">Meloidogyne enterolobii</name>
    <name type="common">Root-knot nematode worm</name>
    <name type="synonym">Meloidogyne mayaguensis</name>
    <dbReference type="NCBI Taxonomy" id="390850"/>
    <lineage>
        <taxon>Eukaryota</taxon>
        <taxon>Metazoa</taxon>
        <taxon>Ecdysozoa</taxon>
        <taxon>Nematoda</taxon>
        <taxon>Chromadorea</taxon>
        <taxon>Rhabditida</taxon>
        <taxon>Tylenchina</taxon>
        <taxon>Tylenchomorpha</taxon>
        <taxon>Tylenchoidea</taxon>
        <taxon>Meloidogynidae</taxon>
        <taxon>Meloidogyninae</taxon>
        <taxon>Meloidogyne</taxon>
    </lineage>
</organism>
<dbReference type="InterPro" id="IPR005135">
    <property type="entry name" value="Endo/exonuclease/phosphatase"/>
</dbReference>
<dbReference type="Proteomes" id="UP000580250">
    <property type="component" value="Unassembled WGS sequence"/>
</dbReference>
<dbReference type="AlphaFoldDB" id="A0A6V7U1Z3"/>
<dbReference type="Gene3D" id="3.60.10.10">
    <property type="entry name" value="Endonuclease/exonuclease/phosphatase"/>
    <property type="match status" value="1"/>
</dbReference>
<gene>
    <name evidence="2" type="ORF">MENT_LOCUS7094</name>
</gene>
<dbReference type="InterPro" id="IPR036691">
    <property type="entry name" value="Endo/exonu/phosph_ase_sf"/>
</dbReference>
<dbReference type="GO" id="GO:0003824">
    <property type="term" value="F:catalytic activity"/>
    <property type="evidence" value="ECO:0007669"/>
    <property type="project" value="InterPro"/>
</dbReference>
<feature type="domain" description="Endonuclease/exonuclease/phosphatase" evidence="1">
    <location>
        <begin position="32"/>
        <end position="222"/>
    </location>
</feature>
<sequence>MKDFIKFQKLIFLLKILIFGICYGEDIKFRIVTLNIWNGGIHGGGREEGLFKFAQHLANLNADIVALQEVLLIDDEKIIAKHLNNLQNISDPKQKWISIKRSCIYADTAILSRLHLTEISDDGCNTAGNGASFELNGWPINLFSLHLFWENYGPEIIRDNRSKTEAEIYESEKDRIDDIAQLFLNNKQFKDWLNKSQELSVPLLLVGDFNTPSHQDWIEETKQSHYGRVIEWPTTKILTEVGFIDTLRALYNPIEEPGSVFFEY</sequence>